<dbReference type="GO" id="GO:0000981">
    <property type="term" value="F:DNA-binding transcription factor activity, RNA polymerase II-specific"/>
    <property type="evidence" value="ECO:0007669"/>
    <property type="project" value="TreeGrafter"/>
</dbReference>
<evidence type="ECO:0000256" key="1">
    <source>
        <dbReference type="ARBA" id="ARBA00022723"/>
    </source>
</evidence>
<reference evidence="8" key="2">
    <citation type="submission" date="2025-09" db="UniProtKB">
        <authorList>
            <consortium name="Ensembl"/>
        </authorList>
    </citation>
    <scope>IDENTIFICATION</scope>
</reference>
<feature type="domain" description="C2H2-type" evidence="7">
    <location>
        <begin position="136"/>
        <end position="163"/>
    </location>
</feature>
<protein>
    <recommendedName>
        <fullName evidence="7">C2H2-type domain-containing protein</fullName>
    </recommendedName>
</protein>
<keyword evidence="4" id="KW-0862">Zinc</keyword>
<dbReference type="InterPro" id="IPR013087">
    <property type="entry name" value="Znf_C2H2_type"/>
</dbReference>
<dbReference type="PANTHER" id="PTHR14196:SF12">
    <property type="entry name" value="ZINC FINGER PROTEIN 208-LIKE"/>
    <property type="match status" value="1"/>
</dbReference>
<organism evidence="8 9">
    <name type="scientific">Salmo trutta</name>
    <name type="common">Brown trout</name>
    <dbReference type="NCBI Taxonomy" id="8032"/>
    <lineage>
        <taxon>Eukaryota</taxon>
        <taxon>Metazoa</taxon>
        <taxon>Chordata</taxon>
        <taxon>Craniata</taxon>
        <taxon>Vertebrata</taxon>
        <taxon>Euteleostomi</taxon>
        <taxon>Actinopterygii</taxon>
        <taxon>Neopterygii</taxon>
        <taxon>Teleostei</taxon>
        <taxon>Protacanthopterygii</taxon>
        <taxon>Salmoniformes</taxon>
        <taxon>Salmonidae</taxon>
        <taxon>Salmoninae</taxon>
        <taxon>Salmo</taxon>
    </lineage>
</organism>
<dbReference type="InterPro" id="IPR050717">
    <property type="entry name" value="C2H2-ZF_Transcription_Reg"/>
</dbReference>
<keyword evidence="1" id="KW-0479">Metal-binding</keyword>
<keyword evidence="9" id="KW-1185">Reference proteome</keyword>
<dbReference type="InterPro" id="IPR036236">
    <property type="entry name" value="Znf_C2H2_sf"/>
</dbReference>
<keyword evidence="3 5" id="KW-0863">Zinc-finger</keyword>
<dbReference type="SUPFAM" id="SSF57667">
    <property type="entry name" value="beta-beta-alpha zinc fingers"/>
    <property type="match status" value="2"/>
</dbReference>
<dbReference type="GO" id="GO:0005634">
    <property type="term" value="C:nucleus"/>
    <property type="evidence" value="ECO:0007669"/>
    <property type="project" value="TreeGrafter"/>
</dbReference>
<feature type="domain" description="C2H2-type" evidence="7">
    <location>
        <begin position="45"/>
        <end position="72"/>
    </location>
</feature>
<dbReference type="AlphaFoldDB" id="A0A674D5W3"/>
<dbReference type="Pfam" id="PF00096">
    <property type="entry name" value="zf-C2H2"/>
    <property type="match status" value="4"/>
</dbReference>
<dbReference type="PROSITE" id="PS00028">
    <property type="entry name" value="ZINC_FINGER_C2H2_1"/>
    <property type="match status" value="4"/>
</dbReference>
<evidence type="ECO:0000256" key="4">
    <source>
        <dbReference type="ARBA" id="ARBA00022833"/>
    </source>
</evidence>
<dbReference type="Gene3D" id="3.30.160.60">
    <property type="entry name" value="Classic Zinc Finger"/>
    <property type="match status" value="3"/>
</dbReference>
<accession>A0A674D5W3</accession>
<evidence type="ECO:0000313" key="8">
    <source>
        <dbReference type="Ensembl" id="ENSSTUP00000091310.1"/>
    </source>
</evidence>
<dbReference type="Proteomes" id="UP000472277">
    <property type="component" value="Chromosome 39"/>
</dbReference>
<feature type="domain" description="C2H2-type" evidence="7">
    <location>
        <begin position="104"/>
        <end position="135"/>
    </location>
</feature>
<dbReference type="GeneTree" id="ENSGT00940000162287"/>
<dbReference type="GO" id="GO:0000977">
    <property type="term" value="F:RNA polymerase II transcription regulatory region sequence-specific DNA binding"/>
    <property type="evidence" value="ECO:0007669"/>
    <property type="project" value="TreeGrafter"/>
</dbReference>
<reference evidence="8" key="1">
    <citation type="submission" date="2025-08" db="UniProtKB">
        <authorList>
            <consortium name="Ensembl"/>
        </authorList>
    </citation>
    <scope>IDENTIFICATION</scope>
</reference>
<evidence type="ECO:0000313" key="9">
    <source>
        <dbReference type="Proteomes" id="UP000472277"/>
    </source>
</evidence>
<evidence type="ECO:0000256" key="6">
    <source>
        <dbReference type="SAM" id="MobiDB-lite"/>
    </source>
</evidence>
<dbReference type="InParanoid" id="A0A674D5W3"/>
<evidence type="ECO:0000256" key="2">
    <source>
        <dbReference type="ARBA" id="ARBA00022737"/>
    </source>
</evidence>
<feature type="region of interest" description="Disordered" evidence="6">
    <location>
        <begin position="1"/>
        <end position="42"/>
    </location>
</feature>
<dbReference type="GO" id="GO:0008270">
    <property type="term" value="F:zinc ion binding"/>
    <property type="evidence" value="ECO:0007669"/>
    <property type="project" value="UniProtKB-KW"/>
</dbReference>
<evidence type="ECO:0000256" key="5">
    <source>
        <dbReference type="PROSITE-ProRule" id="PRU00042"/>
    </source>
</evidence>
<feature type="compositionally biased region" description="Basic and acidic residues" evidence="6">
    <location>
        <begin position="1"/>
        <end position="10"/>
    </location>
</feature>
<name>A0A674D5W3_SALTR</name>
<proteinExistence type="predicted"/>
<feature type="domain" description="C2H2-type" evidence="7">
    <location>
        <begin position="73"/>
        <end position="100"/>
    </location>
</feature>
<evidence type="ECO:0000256" key="3">
    <source>
        <dbReference type="ARBA" id="ARBA00022771"/>
    </source>
</evidence>
<evidence type="ECO:0000259" key="7">
    <source>
        <dbReference type="PROSITE" id="PS50157"/>
    </source>
</evidence>
<dbReference type="FunFam" id="3.30.160.60:FF:000399">
    <property type="entry name" value="zinc finger protein 521"/>
    <property type="match status" value="1"/>
</dbReference>
<dbReference type="FunFam" id="3.30.160.60:FF:000086">
    <property type="entry name" value="transcription factor E4F1 isoform X1"/>
    <property type="match status" value="1"/>
</dbReference>
<dbReference type="PROSITE" id="PS50157">
    <property type="entry name" value="ZINC_FINGER_C2H2_2"/>
    <property type="match status" value="4"/>
</dbReference>
<sequence>MADIERDNQHTDILQVQIKQEDGEEPHDTEDRLKSSNTGEQKPCHICPDCGKSYTRSDNLKTHQKIHMTERPYLCSECGKGFTRTDHLKSHLKTHERKKNKLKHPCTDCVKGFVHLEQLEKHLEKNHLTHKEKKPHGCPRCDESFSDLEELTTHLPVHTEELALYCSDCALLQYSLDPE</sequence>
<dbReference type="Ensembl" id="ENSSTUT00000097146.1">
    <property type="protein sequence ID" value="ENSSTUP00000091310.1"/>
    <property type="gene ID" value="ENSSTUG00000040145.1"/>
</dbReference>
<dbReference type="PANTHER" id="PTHR14196">
    <property type="entry name" value="ODD-SKIPPED - RELATED"/>
    <property type="match status" value="1"/>
</dbReference>
<dbReference type="SMART" id="SM00355">
    <property type="entry name" value="ZnF_C2H2"/>
    <property type="match status" value="4"/>
</dbReference>
<keyword evidence="2" id="KW-0677">Repeat</keyword>